<feature type="region of interest" description="Disordered" evidence="2">
    <location>
        <begin position="1"/>
        <end position="44"/>
    </location>
</feature>
<feature type="compositionally biased region" description="Basic and acidic residues" evidence="2">
    <location>
        <begin position="1"/>
        <end position="18"/>
    </location>
</feature>
<dbReference type="GO" id="GO:0016799">
    <property type="term" value="F:hydrolase activity, hydrolyzing N-glycosyl compounds"/>
    <property type="evidence" value="ECO:0007669"/>
    <property type="project" value="InterPro"/>
</dbReference>
<accession>A0AAQ4F9J6</accession>
<evidence type="ECO:0000256" key="2">
    <source>
        <dbReference type="SAM" id="MobiDB-lite"/>
    </source>
</evidence>
<keyword evidence="3" id="KW-0472">Membrane</keyword>
<dbReference type="Pfam" id="PF01156">
    <property type="entry name" value="IU_nuc_hydro"/>
    <property type="match status" value="1"/>
</dbReference>
<feature type="transmembrane region" description="Helical" evidence="3">
    <location>
        <begin position="91"/>
        <end position="113"/>
    </location>
</feature>
<keyword evidence="3" id="KW-0812">Transmembrane</keyword>
<sequence>MMDRYPHHLCPEELHQPRSGDSAGRMSVPSSSEPNFFGPPGEPYGLAPESTPLHSWTASGYSDIAKDIDGRERRKVETEDRNYREVLRDCLFILVVVALVFAIILTLAKHAYFGAFAAPQEAPHSRRPPPKDGPLRLIVDVDTGVDDAMALVFAFTSERATVDAVTVVAGNAELDAAYNNTLRVLQVLETTDDVYNEVTAEDTKLAQFLRDINNHSVHCCLKNNPGFLLGDFLAVLAALVPDSVEDSNEGRVDVELGGEYTQGQMVHARLPRMLPHIRHNVTVVRSFNKDMVAEYFRKVFETDDE</sequence>
<evidence type="ECO:0000256" key="1">
    <source>
        <dbReference type="ARBA" id="ARBA00009176"/>
    </source>
</evidence>
<dbReference type="PANTHER" id="PTHR46190:SF1">
    <property type="entry name" value="SI:CH211-201H21.5"/>
    <property type="match status" value="1"/>
</dbReference>
<feature type="domain" description="Inosine/uridine-preferring nucleoside hydrolase" evidence="4">
    <location>
        <begin position="137"/>
        <end position="192"/>
    </location>
</feature>
<evidence type="ECO:0000313" key="6">
    <source>
        <dbReference type="Proteomes" id="UP001321473"/>
    </source>
</evidence>
<name>A0AAQ4F9J6_AMBAM</name>
<dbReference type="EMBL" id="JARKHS020005051">
    <property type="protein sequence ID" value="KAK8783900.1"/>
    <property type="molecule type" value="Genomic_DNA"/>
</dbReference>
<organism evidence="5 6">
    <name type="scientific">Amblyomma americanum</name>
    <name type="common">Lone star tick</name>
    <dbReference type="NCBI Taxonomy" id="6943"/>
    <lineage>
        <taxon>Eukaryota</taxon>
        <taxon>Metazoa</taxon>
        <taxon>Ecdysozoa</taxon>
        <taxon>Arthropoda</taxon>
        <taxon>Chelicerata</taxon>
        <taxon>Arachnida</taxon>
        <taxon>Acari</taxon>
        <taxon>Parasitiformes</taxon>
        <taxon>Ixodida</taxon>
        <taxon>Ixodoidea</taxon>
        <taxon>Ixodidae</taxon>
        <taxon>Amblyomminae</taxon>
        <taxon>Amblyomma</taxon>
    </lineage>
</organism>
<dbReference type="Gene3D" id="3.90.245.10">
    <property type="entry name" value="Ribonucleoside hydrolase-like"/>
    <property type="match status" value="2"/>
</dbReference>
<proteinExistence type="inferred from homology"/>
<protein>
    <recommendedName>
        <fullName evidence="4">Inosine/uridine-preferring nucleoside hydrolase domain-containing protein</fullName>
    </recommendedName>
</protein>
<dbReference type="InterPro" id="IPR036452">
    <property type="entry name" value="Ribo_hydro-like"/>
</dbReference>
<dbReference type="SUPFAM" id="SSF53590">
    <property type="entry name" value="Nucleoside hydrolase"/>
    <property type="match status" value="2"/>
</dbReference>
<keyword evidence="6" id="KW-1185">Reference proteome</keyword>
<keyword evidence="3" id="KW-1133">Transmembrane helix</keyword>
<comment type="caution">
    <text evidence="5">The sequence shown here is derived from an EMBL/GenBank/DDBJ whole genome shotgun (WGS) entry which is preliminary data.</text>
</comment>
<dbReference type="InterPro" id="IPR001910">
    <property type="entry name" value="Inosine/uridine_hydrolase_dom"/>
</dbReference>
<evidence type="ECO:0000313" key="5">
    <source>
        <dbReference type="EMBL" id="KAK8783900.1"/>
    </source>
</evidence>
<comment type="similarity">
    <text evidence="1">Belongs to the IUNH family.</text>
</comment>
<evidence type="ECO:0000256" key="3">
    <source>
        <dbReference type="SAM" id="Phobius"/>
    </source>
</evidence>
<dbReference type="InterPro" id="IPR052775">
    <property type="entry name" value="IUN_hydrolase"/>
</dbReference>
<evidence type="ECO:0000259" key="4">
    <source>
        <dbReference type="Pfam" id="PF01156"/>
    </source>
</evidence>
<dbReference type="AlphaFoldDB" id="A0AAQ4F9J6"/>
<gene>
    <name evidence="5" type="ORF">V5799_009727</name>
</gene>
<reference evidence="5 6" key="1">
    <citation type="journal article" date="2023" name="Arcadia Sci">
        <title>De novo assembly of a long-read Amblyomma americanum tick genome.</title>
        <authorList>
            <person name="Chou S."/>
            <person name="Poskanzer K.E."/>
            <person name="Rollins M."/>
            <person name="Thuy-Boun P.S."/>
        </authorList>
    </citation>
    <scope>NUCLEOTIDE SEQUENCE [LARGE SCALE GENOMIC DNA]</scope>
    <source>
        <strain evidence="5">F_SG_1</strain>
        <tissue evidence="5">Salivary glands</tissue>
    </source>
</reference>
<dbReference type="Proteomes" id="UP001321473">
    <property type="component" value="Unassembled WGS sequence"/>
</dbReference>
<dbReference type="PANTHER" id="PTHR46190">
    <property type="entry name" value="SI:CH211-201H21.5-RELATED"/>
    <property type="match status" value="1"/>
</dbReference>